<evidence type="ECO:0000313" key="1">
    <source>
        <dbReference type="EMBL" id="MEY8769150.1"/>
    </source>
</evidence>
<name>A0ABV4E2M0_9GAMM</name>
<gene>
    <name evidence="1" type="ORF">AB6T85_01670</name>
</gene>
<protein>
    <submittedName>
        <fullName evidence="1">YbdD/YjiX family protein</fullName>
    </submittedName>
</protein>
<proteinExistence type="predicted"/>
<dbReference type="RefSeq" id="WP_253453855.1">
    <property type="nucleotide sequence ID" value="NZ_JBGFFX010000001.1"/>
</dbReference>
<sequence>MARAIFSRPARNRLQVIRCRPLATTVLKESLTLRLLMSRLAQCFRLMVGVQDYQTYLRHMQQHHPANKAMTEKEFHRYCLEARFPSVAGKVGKCPC</sequence>
<dbReference type="PANTHER" id="PTHR38453:SF1">
    <property type="entry name" value="CYTOPLASMIC PROTEIN"/>
    <property type="match status" value="1"/>
</dbReference>
<comment type="caution">
    <text evidence="1">The sequence shown here is derived from an EMBL/GenBank/DDBJ whole genome shotgun (WGS) entry which is preliminary data.</text>
</comment>
<reference evidence="1 2" key="1">
    <citation type="submission" date="2024-07" db="EMBL/GenBank/DDBJ databases">
        <authorList>
            <person name="Hebao G."/>
        </authorList>
    </citation>
    <scope>NUCLEOTIDE SEQUENCE [LARGE SCALE GENOMIC DNA]</scope>
    <source>
        <strain evidence="1 2">ACCC 02193</strain>
    </source>
</reference>
<dbReference type="PANTHER" id="PTHR38453">
    <property type="entry name" value="CYTOPLASMIC PROTEIN-RELATED"/>
    <property type="match status" value="1"/>
</dbReference>
<organism evidence="1 2">
    <name type="scientific">Erwinia aeris</name>
    <dbReference type="NCBI Taxonomy" id="3239803"/>
    <lineage>
        <taxon>Bacteria</taxon>
        <taxon>Pseudomonadati</taxon>
        <taxon>Pseudomonadota</taxon>
        <taxon>Gammaproteobacteria</taxon>
        <taxon>Enterobacterales</taxon>
        <taxon>Erwiniaceae</taxon>
        <taxon>Erwinia</taxon>
    </lineage>
</organism>
<dbReference type="InterPro" id="IPR007423">
    <property type="entry name" value="Sel_put"/>
</dbReference>
<keyword evidence="2" id="KW-1185">Reference proteome</keyword>
<evidence type="ECO:0000313" key="2">
    <source>
        <dbReference type="Proteomes" id="UP001565243"/>
    </source>
</evidence>
<accession>A0ABV4E2M0</accession>
<dbReference type="Pfam" id="PF04328">
    <property type="entry name" value="Sel_put"/>
    <property type="match status" value="1"/>
</dbReference>
<dbReference type="Proteomes" id="UP001565243">
    <property type="component" value="Unassembled WGS sequence"/>
</dbReference>
<dbReference type="EMBL" id="JBGFFX010000001">
    <property type="protein sequence ID" value="MEY8769150.1"/>
    <property type="molecule type" value="Genomic_DNA"/>
</dbReference>